<name>A0A6A6GE19_9PEZI</name>
<dbReference type="EMBL" id="ML992506">
    <property type="protein sequence ID" value="KAF2223888.1"/>
    <property type="molecule type" value="Genomic_DNA"/>
</dbReference>
<organism evidence="1 2">
    <name type="scientific">Elsinoe ampelina</name>
    <dbReference type="NCBI Taxonomy" id="302913"/>
    <lineage>
        <taxon>Eukaryota</taxon>
        <taxon>Fungi</taxon>
        <taxon>Dikarya</taxon>
        <taxon>Ascomycota</taxon>
        <taxon>Pezizomycotina</taxon>
        <taxon>Dothideomycetes</taxon>
        <taxon>Dothideomycetidae</taxon>
        <taxon>Myriangiales</taxon>
        <taxon>Elsinoaceae</taxon>
        <taxon>Elsinoe</taxon>
    </lineage>
</organism>
<evidence type="ECO:0000313" key="2">
    <source>
        <dbReference type="Proteomes" id="UP000799538"/>
    </source>
</evidence>
<sequence length="86" mass="9976">MRHFQVLIIFPVGSTEGAKNTLEGYLAATVMQEWLGRARSSMAPRWVAQRFRRSPACDAGRSSKVCECNFTWWVESRRPVCWEHLM</sequence>
<gene>
    <name evidence="1" type="ORF">BDZ85DRAFT_115637</name>
</gene>
<evidence type="ECO:0000313" key="1">
    <source>
        <dbReference type="EMBL" id="KAF2223888.1"/>
    </source>
</evidence>
<reference evidence="2" key="1">
    <citation type="journal article" date="2020" name="Stud. Mycol.">
        <title>101 Dothideomycetes genomes: A test case for predicting lifestyles and emergence of pathogens.</title>
        <authorList>
            <person name="Haridas S."/>
            <person name="Albert R."/>
            <person name="Binder M."/>
            <person name="Bloem J."/>
            <person name="LaButti K."/>
            <person name="Salamov A."/>
            <person name="Andreopoulos B."/>
            <person name="Baker S."/>
            <person name="Barry K."/>
            <person name="Bills G."/>
            <person name="Bluhm B."/>
            <person name="Cannon C."/>
            <person name="Castanera R."/>
            <person name="Culley D."/>
            <person name="Daum C."/>
            <person name="Ezra D."/>
            <person name="Gonzalez J."/>
            <person name="Henrissat B."/>
            <person name="Kuo A."/>
            <person name="Liang C."/>
            <person name="Lipzen A."/>
            <person name="Lutzoni F."/>
            <person name="Magnuson J."/>
            <person name="Mondo S."/>
            <person name="Nolan M."/>
            <person name="Ohm R."/>
            <person name="Pangilinan J."/>
            <person name="Park H.-J."/>
            <person name="Ramirez L."/>
            <person name="Alfaro M."/>
            <person name="Sun H."/>
            <person name="Tritt A."/>
            <person name="Yoshinaga Y."/>
            <person name="Zwiers L.-H."/>
            <person name="Turgeon B."/>
            <person name="Goodwin S."/>
            <person name="Spatafora J."/>
            <person name="Crous P."/>
            <person name="Grigoriev I."/>
        </authorList>
    </citation>
    <scope>NUCLEOTIDE SEQUENCE [LARGE SCALE GENOMIC DNA]</scope>
    <source>
        <strain evidence="2">CECT 20119</strain>
    </source>
</reference>
<protein>
    <submittedName>
        <fullName evidence="1">Uncharacterized protein</fullName>
    </submittedName>
</protein>
<keyword evidence="2" id="KW-1185">Reference proteome</keyword>
<proteinExistence type="predicted"/>
<dbReference type="Proteomes" id="UP000799538">
    <property type="component" value="Unassembled WGS sequence"/>
</dbReference>
<accession>A0A6A6GE19</accession>
<dbReference type="AlphaFoldDB" id="A0A6A6GE19"/>